<keyword evidence="3 5" id="KW-0378">Hydrolase</keyword>
<evidence type="ECO:0000259" key="8">
    <source>
        <dbReference type="Pfam" id="PF02601"/>
    </source>
</evidence>
<accession>A0A9X2VYY8</accession>
<feature type="domain" description="Exonuclease VII large subunit C-terminal" evidence="8">
    <location>
        <begin position="144"/>
        <end position="438"/>
    </location>
</feature>
<dbReference type="GO" id="GO:0008855">
    <property type="term" value="F:exodeoxyribonuclease VII activity"/>
    <property type="evidence" value="ECO:0007669"/>
    <property type="project" value="UniProtKB-UniRule"/>
</dbReference>
<evidence type="ECO:0000256" key="6">
    <source>
        <dbReference type="RuleBase" id="RU004355"/>
    </source>
</evidence>
<feature type="region of interest" description="Disordered" evidence="7">
    <location>
        <begin position="440"/>
        <end position="468"/>
    </location>
</feature>
<evidence type="ECO:0000256" key="4">
    <source>
        <dbReference type="ARBA" id="ARBA00022839"/>
    </source>
</evidence>
<evidence type="ECO:0000313" key="10">
    <source>
        <dbReference type="EMBL" id="MCT2557930.1"/>
    </source>
</evidence>
<dbReference type="NCBIfam" id="TIGR00237">
    <property type="entry name" value="xseA"/>
    <property type="match status" value="1"/>
</dbReference>
<dbReference type="Proteomes" id="UP001142648">
    <property type="component" value="Unassembled WGS sequence"/>
</dbReference>
<dbReference type="GO" id="GO:0009318">
    <property type="term" value="C:exodeoxyribonuclease VII complex"/>
    <property type="evidence" value="ECO:0007669"/>
    <property type="project" value="UniProtKB-UniRule"/>
</dbReference>
<dbReference type="RefSeq" id="WP_259960679.1">
    <property type="nucleotide sequence ID" value="NZ_JAOAMV010000001.1"/>
</dbReference>
<gene>
    <name evidence="5 10" type="primary">xseA</name>
    <name evidence="10" type="ORF">N0B51_02925</name>
</gene>
<dbReference type="GO" id="GO:0006308">
    <property type="term" value="P:DNA catabolic process"/>
    <property type="evidence" value="ECO:0007669"/>
    <property type="project" value="UniProtKB-UniRule"/>
</dbReference>
<dbReference type="CDD" id="cd04489">
    <property type="entry name" value="ExoVII_LU_OBF"/>
    <property type="match status" value="1"/>
</dbReference>
<evidence type="ECO:0000256" key="2">
    <source>
        <dbReference type="ARBA" id="ARBA00022722"/>
    </source>
</evidence>
<dbReference type="GO" id="GO:0003676">
    <property type="term" value="F:nucleic acid binding"/>
    <property type="evidence" value="ECO:0007669"/>
    <property type="project" value="InterPro"/>
</dbReference>
<dbReference type="Pfam" id="PF13742">
    <property type="entry name" value="tRNA_anti_2"/>
    <property type="match status" value="1"/>
</dbReference>
<comment type="similarity">
    <text evidence="5 6">Belongs to the XseA family.</text>
</comment>
<evidence type="ECO:0000256" key="1">
    <source>
        <dbReference type="ARBA" id="ARBA00022490"/>
    </source>
</evidence>
<proteinExistence type="inferred from homology"/>
<sequence length="468" mass="50330">MPAPDFDAEGNRAGLVAKGRAGDNAEPLTVSELSGLLKRTVEDRFGFVRLRGELSGVKRAASGHLYCCLKDDKAVIDGVMWRGSAERLAFVPEDGLEVVASGKLTTYPGRSKYQVVIDNLELAGEGALLALLEKTRQRLAAEGLFAPERKRPLPYLPATIGVVTSPTGAVIRDILHRLADRFPSRVVVWPVLVQGQGAADQVAAAVRGFSALPAGHALRPDLLIVARGGGSIEDLWSFNEEVVVRAIAASTIPTISAVGHETDTTLADFAADRRAPTPTAAAEMAVPVRRELAATLADFAVRKQRCALRPVELGRERLEARVRRMPRIEALLAPQAQTLDDLAGRLRQGLRDRAGAAREALQHDRARLSPALLRHRVERAQDRLDAAKRLMDTINPNNLLQKGYVRVTGAGGQTLVDASAAKGEAALTLHFRDGPLEVAPLAGAQHKPRRVPPARRAEPPAGQDDLFG</sequence>
<comment type="function">
    <text evidence="5">Bidirectionally degrades single-stranded DNA into large acid-insoluble oligonucleotides, which are then degraded further into small acid-soluble oligonucleotides.</text>
</comment>
<protein>
    <recommendedName>
        <fullName evidence="5">Exodeoxyribonuclease 7 large subunit</fullName>
        <ecNumber evidence="5">3.1.11.6</ecNumber>
    </recommendedName>
    <alternativeName>
        <fullName evidence="5">Exodeoxyribonuclease VII large subunit</fullName>
        <shortName evidence="5">Exonuclease VII large subunit</shortName>
    </alternativeName>
</protein>
<organism evidence="10 11">
    <name type="scientific">Tsuneonella litorea</name>
    <dbReference type="NCBI Taxonomy" id="2976475"/>
    <lineage>
        <taxon>Bacteria</taxon>
        <taxon>Pseudomonadati</taxon>
        <taxon>Pseudomonadota</taxon>
        <taxon>Alphaproteobacteria</taxon>
        <taxon>Sphingomonadales</taxon>
        <taxon>Erythrobacteraceae</taxon>
        <taxon>Tsuneonella</taxon>
    </lineage>
</organism>
<evidence type="ECO:0000256" key="7">
    <source>
        <dbReference type="SAM" id="MobiDB-lite"/>
    </source>
</evidence>
<keyword evidence="1 5" id="KW-0963">Cytoplasm</keyword>
<comment type="caution">
    <text evidence="10">The sequence shown here is derived from an EMBL/GenBank/DDBJ whole genome shotgun (WGS) entry which is preliminary data.</text>
</comment>
<dbReference type="Pfam" id="PF02601">
    <property type="entry name" value="Exonuc_VII_L"/>
    <property type="match status" value="1"/>
</dbReference>
<dbReference type="PANTHER" id="PTHR30008">
    <property type="entry name" value="EXODEOXYRIBONUCLEASE 7 LARGE SUBUNIT"/>
    <property type="match status" value="1"/>
</dbReference>
<keyword evidence="11" id="KW-1185">Reference proteome</keyword>
<comment type="catalytic activity">
    <reaction evidence="5 6">
        <text>Exonucleolytic cleavage in either 5'- to 3'- or 3'- to 5'-direction to yield nucleoside 5'-phosphates.</text>
        <dbReference type="EC" id="3.1.11.6"/>
    </reaction>
</comment>
<keyword evidence="2 5" id="KW-0540">Nuclease</keyword>
<dbReference type="InterPro" id="IPR025824">
    <property type="entry name" value="OB-fold_nuc-bd_dom"/>
</dbReference>
<reference evidence="10" key="1">
    <citation type="submission" date="2022-09" db="EMBL/GenBank/DDBJ databases">
        <title>The genome sequence of Tsuneonella sp. YG55.</title>
        <authorList>
            <person name="Liu Y."/>
        </authorList>
    </citation>
    <scope>NUCLEOTIDE SEQUENCE</scope>
    <source>
        <strain evidence="10">YG55</strain>
    </source>
</reference>
<evidence type="ECO:0000256" key="3">
    <source>
        <dbReference type="ARBA" id="ARBA00022801"/>
    </source>
</evidence>
<dbReference type="EC" id="3.1.11.6" evidence="5"/>
<dbReference type="InterPro" id="IPR003753">
    <property type="entry name" value="Exonuc_VII_L"/>
</dbReference>
<name>A0A9X2VYY8_9SPHN</name>
<dbReference type="HAMAP" id="MF_00378">
    <property type="entry name" value="Exonuc_7_L"/>
    <property type="match status" value="1"/>
</dbReference>
<dbReference type="EMBL" id="JAOAMV010000001">
    <property type="protein sequence ID" value="MCT2557930.1"/>
    <property type="molecule type" value="Genomic_DNA"/>
</dbReference>
<dbReference type="AlphaFoldDB" id="A0A9X2VYY8"/>
<comment type="subcellular location">
    <subcellularLocation>
        <location evidence="5 6">Cytoplasm</location>
    </subcellularLocation>
</comment>
<evidence type="ECO:0000256" key="5">
    <source>
        <dbReference type="HAMAP-Rule" id="MF_00378"/>
    </source>
</evidence>
<comment type="subunit">
    <text evidence="5">Heterooligomer composed of large and small subunits.</text>
</comment>
<dbReference type="InterPro" id="IPR020579">
    <property type="entry name" value="Exonuc_VII_lsu_C"/>
</dbReference>
<evidence type="ECO:0000259" key="9">
    <source>
        <dbReference type="Pfam" id="PF13742"/>
    </source>
</evidence>
<dbReference type="GO" id="GO:0005737">
    <property type="term" value="C:cytoplasm"/>
    <property type="evidence" value="ECO:0007669"/>
    <property type="project" value="UniProtKB-SubCell"/>
</dbReference>
<evidence type="ECO:0000313" key="11">
    <source>
        <dbReference type="Proteomes" id="UP001142648"/>
    </source>
</evidence>
<dbReference type="PANTHER" id="PTHR30008:SF0">
    <property type="entry name" value="EXODEOXYRIBONUCLEASE 7 LARGE SUBUNIT"/>
    <property type="match status" value="1"/>
</dbReference>
<keyword evidence="4 5" id="KW-0269">Exonuclease</keyword>
<feature type="domain" description="OB-fold nucleic acid binding" evidence="9">
    <location>
        <begin position="28"/>
        <end position="120"/>
    </location>
</feature>